<dbReference type="EMBL" id="CP093547">
    <property type="protein sequence ID" value="UNP29228.1"/>
    <property type="molecule type" value="Genomic_DNA"/>
</dbReference>
<dbReference type="InterPro" id="IPR003751">
    <property type="entry name" value="CsrA"/>
</dbReference>
<keyword evidence="3 5" id="KW-0694">RNA-binding</keyword>
<dbReference type="Proteomes" id="UP000829194">
    <property type="component" value="Chromosome"/>
</dbReference>
<reference evidence="6 7" key="1">
    <citation type="submission" date="2022-03" db="EMBL/GenBank/DDBJ databases">
        <title>Complete genome sequence of Lysobacter capsici VKM B-2533 and Lysobacter gummosus 10.1.1, promising sources of lytic agents.</title>
        <authorList>
            <person name="Tarlachkov S.V."/>
            <person name="Kudryakova I.V."/>
            <person name="Afoshin A.S."/>
            <person name="Leontyevskaya E.A."/>
            <person name="Leontyevskaya N.V."/>
        </authorList>
    </citation>
    <scope>NUCLEOTIDE SEQUENCE [LARGE SCALE GENOMIC DNA]</scope>
    <source>
        <strain evidence="6 7">10.1.1</strain>
    </source>
</reference>
<comment type="subcellular location">
    <subcellularLocation>
        <location evidence="5">Cytoplasm</location>
    </subcellularLocation>
</comment>
<evidence type="ECO:0000256" key="1">
    <source>
        <dbReference type="ARBA" id="ARBA00022490"/>
    </source>
</evidence>
<evidence type="ECO:0000256" key="3">
    <source>
        <dbReference type="ARBA" id="ARBA00022884"/>
    </source>
</evidence>
<protein>
    <recommendedName>
        <fullName evidence="5">Translational regulator CsrA</fullName>
    </recommendedName>
    <alternativeName>
        <fullName evidence="5">Carbon storage regulator</fullName>
    </alternativeName>
</protein>
<dbReference type="HAMAP" id="MF_00167">
    <property type="entry name" value="CsrA"/>
    <property type="match status" value="1"/>
</dbReference>
<dbReference type="RefSeq" id="WP_222837546.1">
    <property type="nucleotide sequence ID" value="NZ_CP011131.1"/>
</dbReference>
<evidence type="ECO:0000313" key="6">
    <source>
        <dbReference type="EMBL" id="UNP29228.1"/>
    </source>
</evidence>
<dbReference type="PANTHER" id="PTHR34984">
    <property type="entry name" value="CARBON STORAGE REGULATOR"/>
    <property type="match status" value="1"/>
</dbReference>
<keyword evidence="7" id="KW-1185">Reference proteome</keyword>
<comment type="subunit">
    <text evidence="5">Homodimer; the beta-strands of each monomer intercalate to form a hydrophobic core, while the alpha-helices form wings that extend away from the core.</text>
</comment>
<dbReference type="SUPFAM" id="SSF117130">
    <property type="entry name" value="CsrA-like"/>
    <property type="match status" value="1"/>
</dbReference>
<evidence type="ECO:0000256" key="4">
    <source>
        <dbReference type="ARBA" id="ARBA00023159"/>
    </source>
</evidence>
<keyword evidence="1 5" id="KW-0963">Cytoplasm</keyword>
<evidence type="ECO:0000313" key="7">
    <source>
        <dbReference type="Proteomes" id="UP000829194"/>
    </source>
</evidence>
<evidence type="ECO:0000256" key="2">
    <source>
        <dbReference type="ARBA" id="ARBA00022845"/>
    </source>
</evidence>
<dbReference type="PANTHER" id="PTHR34984:SF1">
    <property type="entry name" value="CARBON STORAGE REGULATOR"/>
    <property type="match status" value="1"/>
</dbReference>
<organism evidence="6 7">
    <name type="scientific">Lysobacter gummosus</name>
    <dbReference type="NCBI Taxonomy" id="262324"/>
    <lineage>
        <taxon>Bacteria</taxon>
        <taxon>Pseudomonadati</taxon>
        <taxon>Pseudomonadota</taxon>
        <taxon>Gammaproteobacteria</taxon>
        <taxon>Lysobacterales</taxon>
        <taxon>Lysobacteraceae</taxon>
        <taxon>Lysobacter</taxon>
    </lineage>
</organism>
<comment type="function">
    <text evidence="5">A key translational regulator that binds mRNA to regulate translation initiation and/or mRNA stability. Mediates global changes in gene expression, shifting from rapid growth to stress survival by linking envelope stress, the stringent response and the catabolite repression systems. Usually binds in the 5'-UTR; binding at or near the Shine-Dalgarno sequence prevents ribosome-binding, repressing translation, binding elsewhere in the 5'-UTR can activate translation and/or stabilize the mRNA. Its function is antagonized by small RNA(s).</text>
</comment>
<dbReference type="Gene3D" id="2.60.40.4380">
    <property type="entry name" value="Translational regulator CsrA"/>
    <property type="match status" value="1"/>
</dbReference>
<gene>
    <name evidence="5" type="primary">csrA</name>
    <name evidence="6" type="ORF">MOV92_22625</name>
</gene>
<evidence type="ECO:0000256" key="5">
    <source>
        <dbReference type="HAMAP-Rule" id="MF_00167"/>
    </source>
</evidence>
<comment type="similarity">
    <text evidence="5">Belongs to the CsrA/RsmA family.</text>
</comment>
<accession>A0ABY3XEQ0</accession>
<name>A0ABY3XEQ0_9GAMM</name>
<sequence length="86" mass="9682">MMLVLSRVPVEALLIGEEIEVRVLRVFRGEVRFGLTAPHHVAILRSELLDRHADHPSRNPKHKSLPPADEALRCKAVTAVEDSTRK</sequence>
<dbReference type="Pfam" id="PF02599">
    <property type="entry name" value="CsrA"/>
    <property type="match status" value="1"/>
</dbReference>
<keyword evidence="5" id="KW-0678">Repressor</keyword>
<proteinExistence type="inferred from homology"/>
<keyword evidence="2 5" id="KW-0810">Translation regulation</keyword>
<keyword evidence="4 5" id="KW-0010">Activator</keyword>
<dbReference type="InterPro" id="IPR036107">
    <property type="entry name" value="CsrA_sf"/>
</dbReference>